<sequence>MIEQRSRNHGRRPRGSHLDKGNYTPSKCDGPLYSDETFSCYTVECQDESVEATGGLLSELTLQTKEADDDMSYDAGASDVGIGFDLRKWYESFTRSFTKEQNVFLYIMVFF</sequence>
<organism evidence="2 3">
    <name type="scientific">Dreissena polymorpha</name>
    <name type="common">Zebra mussel</name>
    <name type="synonym">Mytilus polymorpha</name>
    <dbReference type="NCBI Taxonomy" id="45954"/>
    <lineage>
        <taxon>Eukaryota</taxon>
        <taxon>Metazoa</taxon>
        <taxon>Spiralia</taxon>
        <taxon>Lophotrochozoa</taxon>
        <taxon>Mollusca</taxon>
        <taxon>Bivalvia</taxon>
        <taxon>Autobranchia</taxon>
        <taxon>Heteroconchia</taxon>
        <taxon>Euheterodonta</taxon>
        <taxon>Imparidentia</taxon>
        <taxon>Neoheterodontei</taxon>
        <taxon>Myida</taxon>
        <taxon>Dreissenoidea</taxon>
        <taxon>Dreissenidae</taxon>
        <taxon>Dreissena</taxon>
    </lineage>
</organism>
<name>A0A9D4HTR4_DREPO</name>
<accession>A0A9D4HTR4</accession>
<proteinExistence type="predicted"/>
<evidence type="ECO:0000313" key="2">
    <source>
        <dbReference type="EMBL" id="KAH3729148.1"/>
    </source>
</evidence>
<dbReference type="Proteomes" id="UP000828390">
    <property type="component" value="Unassembled WGS sequence"/>
</dbReference>
<feature type="region of interest" description="Disordered" evidence="1">
    <location>
        <begin position="1"/>
        <end position="25"/>
    </location>
</feature>
<reference evidence="2" key="1">
    <citation type="journal article" date="2019" name="bioRxiv">
        <title>The Genome of the Zebra Mussel, Dreissena polymorpha: A Resource for Invasive Species Research.</title>
        <authorList>
            <person name="McCartney M.A."/>
            <person name="Auch B."/>
            <person name="Kono T."/>
            <person name="Mallez S."/>
            <person name="Zhang Y."/>
            <person name="Obille A."/>
            <person name="Becker A."/>
            <person name="Abrahante J.E."/>
            <person name="Garbe J."/>
            <person name="Badalamenti J.P."/>
            <person name="Herman A."/>
            <person name="Mangelson H."/>
            <person name="Liachko I."/>
            <person name="Sullivan S."/>
            <person name="Sone E.D."/>
            <person name="Koren S."/>
            <person name="Silverstein K.A.T."/>
            <person name="Beckman K.B."/>
            <person name="Gohl D.M."/>
        </authorList>
    </citation>
    <scope>NUCLEOTIDE SEQUENCE</scope>
    <source>
        <strain evidence="2">Duluth1</strain>
        <tissue evidence="2">Whole animal</tissue>
    </source>
</reference>
<evidence type="ECO:0000313" key="3">
    <source>
        <dbReference type="Proteomes" id="UP000828390"/>
    </source>
</evidence>
<reference evidence="2" key="2">
    <citation type="submission" date="2020-11" db="EMBL/GenBank/DDBJ databases">
        <authorList>
            <person name="McCartney M.A."/>
            <person name="Auch B."/>
            <person name="Kono T."/>
            <person name="Mallez S."/>
            <person name="Becker A."/>
            <person name="Gohl D.M."/>
            <person name="Silverstein K.A.T."/>
            <person name="Koren S."/>
            <person name="Bechman K.B."/>
            <person name="Herman A."/>
            <person name="Abrahante J.E."/>
            <person name="Garbe J."/>
        </authorList>
    </citation>
    <scope>NUCLEOTIDE SEQUENCE</scope>
    <source>
        <strain evidence="2">Duluth1</strain>
        <tissue evidence="2">Whole animal</tissue>
    </source>
</reference>
<protein>
    <submittedName>
        <fullName evidence="2">Uncharacterized protein</fullName>
    </submittedName>
</protein>
<keyword evidence="3" id="KW-1185">Reference proteome</keyword>
<comment type="caution">
    <text evidence="2">The sequence shown here is derived from an EMBL/GenBank/DDBJ whole genome shotgun (WGS) entry which is preliminary data.</text>
</comment>
<dbReference type="AlphaFoldDB" id="A0A9D4HTR4"/>
<dbReference type="EMBL" id="JAIWYP010000012">
    <property type="protein sequence ID" value="KAH3729148.1"/>
    <property type="molecule type" value="Genomic_DNA"/>
</dbReference>
<gene>
    <name evidence="2" type="ORF">DPMN_055111</name>
</gene>
<evidence type="ECO:0000256" key="1">
    <source>
        <dbReference type="SAM" id="MobiDB-lite"/>
    </source>
</evidence>